<feature type="binding site" evidence="6">
    <location>
        <position position="474"/>
    </location>
    <ligand>
        <name>Zn(2+)</name>
        <dbReference type="ChEBI" id="CHEBI:29105"/>
        <label>1</label>
    </ligand>
</feature>
<feature type="active site" description="Proton donor" evidence="4">
    <location>
        <position position="327"/>
    </location>
</feature>
<evidence type="ECO:0000256" key="5">
    <source>
        <dbReference type="PIRSR" id="PIRSR623088-2"/>
    </source>
</evidence>
<comment type="caution">
    <text evidence="10">The sequence shown here is derived from an EMBL/GenBank/DDBJ whole genome shotgun (WGS) entry which is preliminary data.</text>
</comment>
<dbReference type="PRINTS" id="PR00387">
    <property type="entry name" value="PDIESTERASE1"/>
</dbReference>
<dbReference type="SMART" id="SM00471">
    <property type="entry name" value="HDc"/>
    <property type="match status" value="1"/>
</dbReference>
<dbReference type="SUPFAM" id="SSF109604">
    <property type="entry name" value="HD-domain/PDEase-like"/>
    <property type="match status" value="1"/>
</dbReference>
<evidence type="ECO:0000256" key="3">
    <source>
        <dbReference type="ARBA" id="ARBA00022801"/>
    </source>
</evidence>
<keyword evidence="11" id="KW-1185">Reference proteome</keyword>
<evidence type="ECO:0000313" key="11">
    <source>
        <dbReference type="Proteomes" id="UP000186922"/>
    </source>
</evidence>
<feature type="binding site" evidence="6">
    <location>
        <position position="368"/>
    </location>
    <ligand>
        <name>Zn(2+)</name>
        <dbReference type="ChEBI" id="CHEBI:29105"/>
        <label>1</label>
    </ligand>
</feature>
<dbReference type="STRING" id="947166.A0A1D1UJJ1"/>
<dbReference type="InterPro" id="IPR023174">
    <property type="entry name" value="PDEase_CS"/>
</dbReference>
<evidence type="ECO:0000259" key="9">
    <source>
        <dbReference type="PROSITE" id="PS51845"/>
    </source>
</evidence>
<feature type="region of interest" description="Disordered" evidence="8">
    <location>
        <begin position="22"/>
        <end position="48"/>
    </location>
</feature>
<feature type="region of interest" description="Disordered" evidence="8">
    <location>
        <begin position="66"/>
        <end position="104"/>
    </location>
</feature>
<evidence type="ECO:0000256" key="7">
    <source>
        <dbReference type="RuleBase" id="RU363067"/>
    </source>
</evidence>
<sequence length="672" mass="75579">MGICVGRPASLSSATEQYLFKKTPSRSSKVANAPEPIRPSDFTAFPPANADGALLKNAAADLAAKSSTTVSSNSPSEQLPPTLLKRHSTSSGLRQRKPSTQKISSEAVNGLGAEAIGLSLKDAPLPSSTEAIHLAIARLRQMVQLIGDGSSLLDLPLEDVKANLEFSAKVLENVYEEEHRRVNEEDEDELSDVQPSQVPNEVREWLASTFTRKLSVVKRPNEKPKFRSVANAIRAGIFVERIYRRMSSSQVLHIPPKIVMQLRSIDEWTFDVFALNEASNGQALRYVANEVLTRYDLLTKYKISNYALENYMVAVEAGYSKYNNPYHNLIHAADVTQTMHWFLYQTGLAHWLSDLEIFASLIGAIIHDYEHTGTTNNFHVQSRSNLAMLYNDRSVLENFHLSASFALMQKEEHNILANLSKEEYKEFRSLVIDMVLATDMSIHFQQIKNMRTLLGMPENIDKSKALQLVLHSCDISHPAKPWDLHYKFTLGVLEEFFQQGDREQELGLPFSPLCDRQTTVIAQSQIGFIDFIVEPSMAITGDMLEKILKPLQGEDSEDAEPLELLNVVNEARPRTAPPVRSASEGVNAFVHKNNVWRHTAAKASHDIKKPWVQHFQENKVKWREEQVQSDAERRLKGRKDSDKEDSIDANIIHEEEVPDGSASRPLSPKHTK</sequence>
<feature type="compositionally biased region" description="Low complexity" evidence="8">
    <location>
        <begin position="66"/>
        <end position="76"/>
    </location>
</feature>
<keyword evidence="1" id="KW-0140">cGMP</keyword>
<dbReference type="FunFam" id="1.10.1300.10:FF:000032">
    <property type="entry name" value="Phosphodiesterase"/>
    <property type="match status" value="1"/>
</dbReference>
<dbReference type="Proteomes" id="UP000186922">
    <property type="component" value="Unassembled WGS sequence"/>
</dbReference>
<dbReference type="InterPro" id="IPR036971">
    <property type="entry name" value="PDEase_catalytic_dom_sf"/>
</dbReference>
<dbReference type="GO" id="GO:0007165">
    <property type="term" value="P:signal transduction"/>
    <property type="evidence" value="ECO:0007669"/>
    <property type="project" value="InterPro"/>
</dbReference>
<accession>A0A1D1UJJ1</accession>
<dbReference type="PANTHER" id="PTHR11347">
    <property type="entry name" value="CYCLIC NUCLEOTIDE PHOSPHODIESTERASE"/>
    <property type="match status" value="1"/>
</dbReference>
<feature type="binding site" evidence="5">
    <location>
        <position position="474"/>
    </location>
    <ligand>
        <name>AMP</name>
        <dbReference type="ChEBI" id="CHEBI:456215"/>
    </ligand>
</feature>
<dbReference type="GO" id="GO:0004114">
    <property type="term" value="F:3',5'-cyclic-nucleotide phosphodiesterase activity"/>
    <property type="evidence" value="ECO:0007669"/>
    <property type="project" value="InterPro"/>
</dbReference>
<reference evidence="10 11" key="1">
    <citation type="journal article" date="2016" name="Nat. Commun.">
        <title>Extremotolerant tardigrade genome and improved radiotolerance of human cultured cells by tardigrade-unique protein.</title>
        <authorList>
            <person name="Hashimoto T."/>
            <person name="Horikawa D.D."/>
            <person name="Saito Y."/>
            <person name="Kuwahara H."/>
            <person name="Kozuka-Hata H."/>
            <person name="Shin-I T."/>
            <person name="Minakuchi Y."/>
            <person name="Ohishi K."/>
            <person name="Motoyama A."/>
            <person name="Aizu T."/>
            <person name="Enomoto A."/>
            <person name="Kondo K."/>
            <person name="Tanaka S."/>
            <person name="Hara Y."/>
            <person name="Koshikawa S."/>
            <person name="Sagara H."/>
            <person name="Miura T."/>
            <person name="Yokobori S."/>
            <person name="Miyagawa K."/>
            <person name="Suzuki Y."/>
            <person name="Kubo T."/>
            <person name="Oyama M."/>
            <person name="Kohara Y."/>
            <person name="Fujiyama A."/>
            <person name="Arakawa K."/>
            <person name="Katayama T."/>
            <person name="Toyoda A."/>
            <person name="Kunieda T."/>
        </authorList>
    </citation>
    <scope>NUCLEOTIDE SEQUENCE [LARGE SCALE GENOMIC DNA]</scope>
    <source>
        <strain evidence="10 11">YOKOZUNA-1</strain>
    </source>
</reference>
<feature type="binding site" evidence="6">
    <location>
        <position position="368"/>
    </location>
    <ligand>
        <name>Zn(2+)</name>
        <dbReference type="ChEBI" id="CHEBI:29105"/>
        <label>2</label>
    </ligand>
</feature>
<dbReference type="EC" id="3.1.4.-" evidence="7"/>
<protein>
    <recommendedName>
        <fullName evidence="7">Phosphodiesterase</fullName>
        <ecNumber evidence="7">3.1.4.-</ecNumber>
    </recommendedName>
</protein>
<feature type="binding site" evidence="6">
    <location>
        <position position="331"/>
    </location>
    <ligand>
        <name>Zn(2+)</name>
        <dbReference type="ChEBI" id="CHEBI:29105"/>
        <label>1</label>
    </ligand>
</feature>
<feature type="binding site" evidence="5">
    <location>
        <begin position="327"/>
        <end position="331"/>
    </location>
    <ligand>
        <name>AMP</name>
        <dbReference type="ChEBI" id="CHEBI:456215"/>
    </ligand>
</feature>
<evidence type="ECO:0000256" key="2">
    <source>
        <dbReference type="ARBA" id="ARBA00022723"/>
    </source>
</evidence>
<dbReference type="InterPro" id="IPR013706">
    <property type="entry name" value="PDE1_N"/>
</dbReference>
<feature type="compositionally biased region" description="Basic residues" evidence="8">
    <location>
        <begin position="84"/>
        <end position="99"/>
    </location>
</feature>
<evidence type="ECO:0000256" key="8">
    <source>
        <dbReference type="SAM" id="MobiDB-lite"/>
    </source>
</evidence>
<feature type="region of interest" description="Disordered" evidence="8">
    <location>
        <begin position="623"/>
        <end position="672"/>
    </location>
</feature>
<keyword evidence="2 6" id="KW-0479">Metal-binding</keyword>
<feature type="binding site" evidence="5">
    <location>
        <position position="368"/>
    </location>
    <ligand>
        <name>AMP</name>
        <dbReference type="ChEBI" id="CHEBI:456215"/>
    </ligand>
</feature>
<dbReference type="InterPro" id="IPR023088">
    <property type="entry name" value="PDEase"/>
</dbReference>
<feature type="compositionally biased region" description="Basic and acidic residues" evidence="8">
    <location>
        <begin position="623"/>
        <end position="655"/>
    </location>
</feature>
<gene>
    <name evidence="10" type="primary">RvY_00254</name>
    <name evidence="10" type="synonym">RvY_00254.4</name>
    <name evidence="10" type="ORF">RvY_00254-4</name>
</gene>
<feature type="binding site" evidence="5">
    <location>
        <position position="525"/>
    </location>
    <ligand>
        <name>AMP</name>
        <dbReference type="ChEBI" id="CHEBI:456215"/>
    </ligand>
</feature>
<keyword evidence="3 7" id="KW-0378">Hydrolase</keyword>
<dbReference type="InterPro" id="IPR002073">
    <property type="entry name" value="PDEase_catalytic_dom"/>
</dbReference>
<dbReference type="Pfam" id="PF08499">
    <property type="entry name" value="PDEase_I_N"/>
    <property type="match status" value="1"/>
</dbReference>
<evidence type="ECO:0000313" key="10">
    <source>
        <dbReference type="EMBL" id="GAU87407.1"/>
    </source>
</evidence>
<dbReference type="AlphaFoldDB" id="A0A1D1UJJ1"/>
<organism evidence="10 11">
    <name type="scientific">Ramazzottius varieornatus</name>
    <name type="common">Water bear</name>
    <name type="synonym">Tardigrade</name>
    <dbReference type="NCBI Taxonomy" id="947166"/>
    <lineage>
        <taxon>Eukaryota</taxon>
        <taxon>Metazoa</taxon>
        <taxon>Ecdysozoa</taxon>
        <taxon>Tardigrada</taxon>
        <taxon>Eutardigrada</taxon>
        <taxon>Parachela</taxon>
        <taxon>Hypsibioidea</taxon>
        <taxon>Ramazzottiidae</taxon>
        <taxon>Ramazzottius</taxon>
    </lineage>
</organism>
<dbReference type="GO" id="GO:0046872">
    <property type="term" value="F:metal ion binding"/>
    <property type="evidence" value="ECO:0007669"/>
    <property type="project" value="UniProtKB-KW"/>
</dbReference>
<evidence type="ECO:0000256" key="6">
    <source>
        <dbReference type="PIRSR" id="PIRSR623088-3"/>
    </source>
</evidence>
<dbReference type="PROSITE" id="PS51845">
    <property type="entry name" value="PDEASE_I_2"/>
    <property type="match status" value="1"/>
</dbReference>
<dbReference type="OrthoDB" id="189220at2759"/>
<feature type="domain" description="PDEase" evidence="9">
    <location>
        <begin position="247"/>
        <end position="629"/>
    </location>
</feature>
<dbReference type="Gene3D" id="1.10.1300.10">
    <property type="entry name" value="3'5'-cyclic nucleotide phosphodiesterase, catalytic domain"/>
    <property type="match status" value="1"/>
</dbReference>
<feature type="binding site" evidence="6">
    <location>
        <position position="367"/>
    </location>
    <ligand>
        <name>Zn(2+)</name>
        <dbReference type="ChEBI" id="CHEBI:29105"/>
        <label>1</label>
    </ligand>
</feature>
<comment type="similarity">
    <text evidence="7">Belongs to the cyclic nucleotide phosphodiesterase family.</text>
</comment>
<evidence type="ECO:0000256" key="1">
    <source>
        <dbReference type="ARBA" id="ARBA00022535"/>
    </source>
</evidence>
<dbReference type="InterPro" id="IPR003607">
    <property type="entry name" value="HD/PDEase_dom"/>
</dbReference>
<name>A0A1D1UJJ1_RAMVA</name>
<dbReference type="PROSITE" id="PS00126">
    <property type="entry name" value="PDEASE_I_1"/>
    <property type="match status" value="1"/>
</dbReference>
<comment type="cofactor">
    <cofactor evidence="7">
        <name>a divalent metal cation</name>
        <dbReference type="ChEBI" id="CHEBI:60240"/>
    </cofactor>
    <text evidence="7">Binds 2 divalent metal cations per subunit. Site 1 may preferentially bind zinc ions, while site 2 has a preference for magnesium and/or manganese ions.</text>
</comment>
<evidence type="ECO:0000256" key="4">
    <source>
        <dbReference type="PIRSR" id="PIRSR623088-1"/>
    </source>
</evidence>
<proteinExistence type="inferred from homology"/>
<dbReference type="EMBL" id="BDGG01000001">
    <property type="protein sequence ID" value="GAU87407.1"/>
    <property type="molecule type" value="Genomic_DNA"/>
</dbReference>
<dbReference type="Pfam" id="PF00233">
    <property type="entry name" value="PDEase_I"/>
    <property type="match status" value="1"/>
</dbReference>